<evidence type="ECO:0000259" key="5">
    <source>
        <dbReference type="PROSITE" id="PS50932"/>
    </source>
</evidence>
<dbReference type="PRINTS" id="PR00036">
    <property type="entry name" value="HTHLACI"/>
</dbReference>
<dbReference type="Proteomes" id="UP000000592">
    <property type="component" value="Plasmid pTT27"/>
</dbReference>
<evidence type="ECO:0000256" key="4">
    <source>
        <dbReference type="ARBA" id="ARBA00023163"/>
    </source>
</evidence>
<gene>
    <name evidence="7" type="ordered locus">TT_P0038</name>
</gene>
<dbReference type="Pfam" id="PF13377">
    <property type="entry name" value="Peripla_BP_3"/>
    <property type="match status" value="1"/>
</dbReference>
<feature type="domain" description="HTH lacI-type" evidence="5">
    <location>
        <begin position="13"/>
        <end position="67"/>
    </location>
</feature>
<keyword evidence="2" id="KW-0805">Transcription regulation</keyword>
<dbReference type="CDD" id="cd01392">
    <property type="entry name" value="HTH_LacI"/>
    <property type="match status" value="1"/>
</dbReference>
<dbReference type="EMBL" id="AE017222">
    <property type="protein sequence ID" value="AAS82368.1"/>
    <property type="molecule type" value="Genomic_DNA"/>
</dbReference>
<accession>Q746L5</accession>
<dbReference type="InterPro" id="IPR000843">
    <property type="entry name" value="HTH_LacI"/>
</dbReference>
<evidence type="ECO:0000259" key="6">
    <source>
        <dbReference type="PROSITE" id="PS50943"/>
    </source>
</evidence>
<dbReference type="GO" id="GO:0000976">
    <property type="term" value="F:transcription cis-regulatory region binding"/>
    <property type="evidence" value="ECO:0007669"/>
    <property type="project" value="TreeGrafter"/>
</dbReference>
<proteinExistence type="predicted"/>
<protein>
    <submittedName>
        <fullName evidence="7">Catabolite control protein A</fullName>
    </submittedName>
</protein>
<dbReference type="Gene3D" id="1.10.260.40">
    <property type="entry name" value="lambda repressor-like DNA-binding domains"/>
    <property type="match status" value="1"/>
</dbReference>
<dbReference type="AlphaFoldDB" id="Q746L5"/>
<dbReference type="HOGENOM" id="CLU_037628_6_1_0"/>
<dbReference type="SMART" id="SM00354">
    <property type="entry name" value="HTH_LACI"/>
    <property type="match status" value="1"/>
</dbReference>
<evidence type="ECO:0000313" key="7">
    <source>
        <dbReference type="EMBL" id="AAS82368.1"/>
    </source>
</evidence>
<dbReference type="Pfam" id="PF00356">
    <property type="entry name" value="LacI"/>
    <property type="match status" value="1"/>
</dbReference>
<evidence type="ECO:0000256" key="3">
    <source>
        <dbReference type="ARBA" id="ARBA00023125"/>
    </source>
</evidence>
<dbReference type="InterPro" id="IPR046335">
    <property type="entry name" value="LacI/GalR-like_sensor"/>
</dbReference>
<dbReference type="PANTHER" id="PTHR30146">
    <property type="entry name" value="LACI-RELATED TRANSCRIPTIONAL REPRESSOR"/>
    <property type="match status" value="1"/>
</dbReference>
<dbReference type="PROSITE" id="PS00356">
    <property type="entry name" value="HTH_LACI_1"/>
    <property type="match status" value="1"/>
</dbReference>
<dbReference type="PROSITE" id="PS50943">
    <property type="entry name" value="HTH_CROC1"/>
    <property type="match status" value="1"/>
</dbReference>
<geneLocation type="plasmid" evidence="7 8">
    <name>pTT27</name>
</geneLocation>
<feature type="domain" description="HTH cro/C1-type" evidence="6">
    <location>
        <begin position="14"/>
        <end position="54"/>
    </location>
</feature>
<keyword evidence="3" id="KW-0238">DNA-binding</keyword>
<dbReference type="GO" id="GO:0003700">
    <property type="term" value="F:DNA-binding transcription factor activity"/>
    <property type="evidence" value="ECO:0007669"/>
    <property type="project" value="TreeGrafter"/>
</dbReference>
<dbReference type="PROSITE" id="PS50932">
    <property type="entry name" value="HTH_LACI_2"/>
    <property type="match status" value="1"/>
</dbReference>
<dbReference type="InterPro" id="IPR001387">
    <property type="entry name" value="Cro/C1-type_HTH"/>
</dbReference>
<evidence type="ECO:0000313" key="8">
    <source>
        <dbReference type="Proteomes" id="UP000000592"/>
    </source>
</evidence>
<dbReference type="SUPFAM" id="SSF47413">
    <property type="entry name" value="lambda repressor-like DNA-binding domains"/>
    <property type="match status" value="1"/>
</dbReference>
<reference evidence="7 8" key="1">
    <citation type="journal article" date="2004" name="Nat. Biotechnol.">
        <title>The genome sequence of the extreme thermophile Thermus thermophilus.</title>
        <authorList>
            <person name="Henne A."/>
            <person name="Brueggemann H."/>
            <person name="Raasch C."/>
            <person name="Wiezer A."/>
            <person name="Hartsch T."/>
            <person name="Liesegang H."/>
            <person name="Johann A."/>
            <person name="Lienard T."/>
            <person name="Gohl O."/>
            <person name="Martinez-Arias R."/>
            <person name="Jacobi C."/>
            <person name="Starkuviene V."/>
            <person name="Schlenczeck S."/>
            <person name="Dencker S."/>
            <person name="Huber R."/>
            <person name="Klenk H.-P."/>
            <person name="Overbeek R."/>
            <person name="Kramer W."/>
            <person name="Merkl R."/>
            <person name="Gottschalk G."/>
            <person name="Fritz H.-J."/>
        </authorList>
    </citation>
    <scope>NUCLEOTIDE SEQUENCE [LARGE SCALE GENOMIC DNA]</scope>
    <source>
        <strain evidence="8">ATCC BAA-163 / DSM 7039 / HB27</strain>
        <plasmid evidence="7 8">pTT27</plasmid>
    </source>
</reference>
<keyword evidence="7" id="KW-0614">Plasmid</keyword>
<keyword evidence="4" id="KW-0804">Transcription</keyword>
<evidence type="ECO:0000256" key="2">
    <source>
        <dbReference type="ARBA" id="ARBA00023015"/>
    </source>
</evidence>
<dbReference type="InterPro" id="IPR010982">
    <property type="entry name" value="Lambda_DNA-bd_dom_sf"/>
</dbReference>
<dbReference type="PANTHER" id="PTHR30146:SF148">
    <property type="entry name" value="HTH-TYPE TRANSCRIPTIONAL REPRESSOR PURR-RELATED"/>
    <property type="match status" value="1"/>
</dbReference>
<dbReference type="eggNOG" id="COG1609">
    <property type="taxonomic scope" value="Bacteria"/>
</dbReference>
<dbReference type="Gene3D" id="3.40.50.2300">
    <property type="match status" value="2"/>
</dbReference>
<dbReference type="KEGG" id="tth:TT_P0038"/>
<dbReference type="InterPro" id="IPR028082">
    <property type="entry name" value="Peripla_BP_I"/>
</dbReference>
<keyword evidence="1" id="KW-0678">Repressor</keyword>
<dbReference type="SUPFAM" id="SSF53822">
    <property type="entry name" value="Periplasmic binding protein-like I"/>
    <property type="match status" value="1"/>
</dbReference>
<organism evidence="7 8">
    <name type="scientific">Thermus thermophilus (strain ATCC BAA-163 / DSM 7039 / HB27)</name>
    <dbReference type="NCBI Taxonomy" id="262724"/>
    <lineage>
        <taxon>Bacteria</taxon>
        <taxon>Thermotogati</taxon>
        <taxon>Deinococcota</taxon>
        <taxon>Deinococci</taxon>
        <taxon>Thermales</taxon>
        <taxon>Thermaceae</taxon>
        <taxon>Thermus</taxon>
    </lineage>
</organism>
<sequence>MLYSRAKMTKARPTIAEVARRAGVSPATVSRVLNGTARVSPEKVRAVLQAVEELGYAPSPLAQGLATGRSYAVGILLSDFASPFFGPILEALTLELEATPYRPIAVPGHWSLVRELEALEFLKAHRVEALVLLGTALDGEALGELGIPVLAFGQRVEGPKAWSLCLDNQQAAYEATRYLIDRGHTRIVHISSHRGGMDVRDRLLGYRKAMREAGLEARVVYGDLEEEGGYRAAAEAFRRYPDTTAIFAANDQTAFGARLYLYEQGLRVPEDVSLVGFDDIALSAYQIPPLTTVRQPIQDIGIALGRALRAVLAGEVPTLPRLELRLVERASVREVRA</sequence>
<name>Q746L5_THET2</name>
<evidence type="ECO:0000256" key="1">
    <source>
        <dbReference type="ARBA" id="ARBA00022491"/>
    </source>
</evidence>